<dbReference type="EMBL" id="JTDE01003231">
    <property type="protein sequence ID" value="KAF7256307.1"/>
    <property type="molecule type" value="Genomic_DNA"/>
</dbReference>
<dbReference type="AlphaFoldDB" id="A0A8S9YZH4"/>
<protein>
    <submittedName>
        <fullName evidence="2">Uncharacterized protein</fullName>
    </submittedName>
</protein>
<dbReference type="Proteomes" id="UP000822476">
    <property type="component" value="Unassembled WGS sequence"/>
</dbReference>
<reference evidence="2" key="1">
    <citation type="submission" date="2019-07" db="EMBL/GenBank/DDBJ databases">
        <title>Annotation for the trematode Paragonimus miyazaki's.</title>
        <authorList>
            <person name="Choi Y.-J."/>
        </authorList>
    </citation>
    <scope>NUCLEOTIDE SEQUENCE</scope>
    <source>
        <strain evidence="2">Japan</strain>
    </source>
</reference>
<keyword evidence="1" id="KW-0175">Coiled coil</keyword>
<proteinExistence type="predicted"/>
<name>A0A8S9YZH4_9TREM</name>
<accession>A0A8S9YZH4</accession>
<evidence type="ECO:0000313" key="3">
    <source>
        <dbReference type="Proteomes" id="UP000822476"/>
    </source>
</evidence>
<organism evidence="2 3">
    <name type="scientific">Paragonimus skrjabini miyazakii</name>
    <dbReference type="NCBI Taxonomy" id="59628"/>
    <lineage>
        <taxon>Eukaryota</taxon>
        <taxon>Metazoa</taxon>
        <taxon>Spiralia</taxon>
        <taxon>Lophotrochozoa</taxon>
        <taxon>Platyhelminthes</taxon>
        <taxon>Trematoda</taxon>
        <taxon>Digenea</taxon>
        <taxon>Plagiorchiida</taxon>
        <taxon>Troglotremata</taxon>
        <taxon>Troglotrematidae</taxon>
        <taxon>Paragonimus</taxon>
    </lineage>
</organism>
<evidence type="ECO:0000313" key="2">
    <source>
        <dbReference type="EMBL" id="KAF7256307.1"/>
    </source>
</evidence>
<comment type="caution">
    <text evidence="2">The sequence shown here is derived from an EMBL/GenBank/DDBJ whole genome shotgun (WGS) entry which is preliminary data.</text>
</comment>
<sequence>MRFVVVVHLLDNHFSAMKESFYENITKELEAIRRELEGMEEKMLDICDAICESCWKDFGSNNTKLFEEAIETVMQAERLSNVDRNGNELNIDVDPTISVESC</sequence>
<feature type="coiled-coil region" evidence="1">
    <location>
        <begin position="22"/>
        <end position="49"/>
    </location>
</feature>
<gene>
    <name evidence="2" type="ORF">EG68_07091</name>
</gene>
<keyword evidence="3" id="KW-1185">Reference proteome</keyword>
<dbReference type="OrthoDB" id="6245184at2759"/>
<evidence type="ECO:0000256" key="1">
    <source>
        <dbReference type="SAM" id="Coils"/>
    </source>
</evidence>